<reference evidence="1 2" key="1">
    <citation type="submission" date="2010-12" db="EMBL/GenBank/DDBJ databases">
        <title>Complete sequence of Desulfurispirillum indicum S5.</title>
        <authorList>
            <consortium name="US DOE Joint Genome Institute"/>
            <person name="Lucas S."/>
            <person name="Copeland A."/>
            <person name="Lapidus A."/>
            <person name="Cheng J.-F."/>
            <person name="Goodwin L."/>
            <person name="Pitluck S."/>
            <person name="Chertkov O."/>
            <person name="Held B."/>
            <person name="Detter J.C."/>
            <person name="Han C."/>
            <person name="Tapia R."/>
            <person name="Land M."/>
            <person name="Hauser L."/>
            <person name="Kyrpides N."/>
            <person name="Ivanova N."/>
            <person name="Mikhailova N."/>
            <person name="Haggblom M."/>
            <person name="Rauschenbach I."/>
            <person name="Bini E."/>
            <person name="Woyke T."/>
        </authorList>
    </citation>
    <scope>NUCLEOTIDE SEQUENCE [LARGE SCALE GENOMIC DNA]</scope>
    <source>
        <strain evidence="2">ATCC BAA-1389 / DSM 22839 / S5</strain>
    </source>
</reference>
<dbReference type="KEGG" id="din:Selin_1484"/>
<sequence length="87" mass="9538">MARTTSVFPTIPESPPPVHTTLLNIIDSVESSQQRIDFIIYALHQDLSDMTGNCREGLVRLMRGIQEELVITRNNAEALVGSTGGDV</sequence>
<proteinExistence type="predicted"/>
<dbReference type="InParanoid" id="E6W6X5"/>
<organism evidence="1 2">
    <name type="scientific">Desulfurispirillum indicum (strain ATCC BAA-1389 / DSM 22839 / S5)</name>
    <dbReference type="NCBI Taxonomy" id="653733"/>
    <lineage>
        <taxon>Bacteria</taxon>
        <taxon>Pseudomonadati</taxon>
        <taxon>Chrysiogenota</taxon>
        <taxon>Chrysiogenia</taxon>
        <taxon>Chrysiogenales</taxon>
        <taxon>Chrysiogenaceae</taxon>
        <taxon>Desulfurispirillum</taxon>
    </lineage>
</organism>
<keyword evidence="2" id="KW-1185">Reference proteome</keyword>
<dbReference type="EMBL" id="CP002432">
    <property type="protein sequence ID" value="ADU66218.1"/>
    <property type="molecule type" value="Genomic_DNA"/>
</dbReference>
<dbReference type="RefSeq" id="WP_013506099.1">
    <property type="nucleotide sequence ID" value="NC_014836.1"/>
</dbReference>
<name>E6W6X5_DESIS</name>
<accession>E6W6X5</accession>
<evidence type="ECO:0000313" key="1">
    <source>
        <dbReference type="EMBL" id="ADU66218.1"/>
    </source>
</evidence>
<gene>
    <name evidence="1" type="ordered locus">Selin_1484</name>
</gene>
<protein>
    <submittedName>
        <fullName evidence="1">Uncharacterized protein</fullName>
    </submittedName>
</protein>
<dbReference type="HOGENOM" id="CLU_2478269_0_0_0"/>
<dbReference type="Proteomes" id="UP000002572">
    <property type="component" value="Chromosome"/>
</dbReference>
<dbReference type="AlphaFoldDB" id="E6W6X5"/>
<evidence type="ECO:0000313" key="2">
    <source>
        <dbReference type="Proteomes" id="UP000002572"/>
    </source>
</evidence>